<name>A0A2S0KLQ6_9FIRM</name>
<evidence type="ECO:0000259" key="6">
    <source>
        <dbReference type="Pfam" id="PF24568"/>
    </source>
</evidence>
<feature type="compositionally biased region" description="Low complexity" evidence="3">
    <location>
        <begin position="282"/>
        <end position="298"/>
    </location>
</feature>
<accession>A0A2S0KLQ6</accession>
<dbReference type="Pfam" id="PF01551">
    <property type="entry name" value="Peptidase_M23"/>
    <property type="match status" value="1"/>
</dbReference>
<dbReference type="EMBL" id="CP027226">
    <property type="protein sequence ID" value="AVM41939.1"/>
    <property type="molecule type" value="Genomic_DNA"/>
</dbReference>
<dbReference type="RefSeq" id="WP_106011925.1">
    <property type="nucleotide sequence ID" value="NZ_CP027226.1"/>
</dbReference>
<feature type="domain" description="M23ase beta-sheet core" evidence="5">
    <location>
        <begin position="347"/>
        <end position="447"/>
    </location>
</feature>
<feature type="region of interest" description="Disordered" evidence="3">
    <location>
        <begin position="282"/>
        <end position="308"/>
    </location>
</feature>
<dbReference type="Pfam" id="PF24568">
    <property type="entry name" value="CC_PcsB"/>
    <property type="match status" value="1"/>
</dbReference>
<evidence type="ECO:0000313" key="7">
    <source>
        <dbReference type="EMBL" id="AVM41939.1"/>
    </source>
</evidence>
<sequence>MKNNGKQRKNKFIAAALAATMVFTVIPTTQVSANNNEFASQEQLDELERLKEKEKELASAQAQLDADMNAVKSEVANLQSQSAGLSSQLEQLMAEDVVLKEDYERLQKELKEAEEFMKAAISAYEDAKADVDEKQKEYELRMVAMYKRSNQSFLDILMKSDGISGFFTNLQLISVIAKSDQDVLQELTTARETAQVKKMAAEESKKQYDEFVAAKAKEIEELAKGIRSKESEISAVQSNLLNRSSDLSNLQEQFTVNAQERSNIQSQSSDIQGKIDAQAEATRAAWAEATRAGEAARQPSTPGGGAGTVVGNPSSYGLVHPAPGTYGITSYYGWRSWPLNPSAGYDFHSGIDFGGNFGDPVVAANDGVVIAANNPFPNSNYGGYFSGVANYIIIDHGNGMQTAYWHLKSVEVYVGQRVSRGQRIGGIGSTGYSTGPHLHFEVRFPGSPSAGIGSTVDPYPYLFS</sequence>
<evidence type="ECO:0000256" key="4">
    <source>
        <dbReference type="SAM" id="SignalP"/>
    </source>
</evidence>
<reference evidence="8" key="1">
    <citation type="submission" date="2018-02" db="EMBL/GenBank/DDBJ databases">
        <authorList>
            <person name="Holder M.E."/>
            <person name="Ajami N.J."/>
            <person name="Petrosino J.F."/>
        </authorList>
    </citation>
    <scope>NUCLEOTIDE SEQUENCE [LARGE SCALE GENOMIC DNA]</scope>
    <source>
        <strain evidence="8">CCUG 47711</strain>
    </source>
</reference>
<evidence type="ECO:0000313" key="8">
    <source>
        <dbReference type="Proteomes" id="UP000237947"/>
    </source>
</evidence>
<dbReference type="InterPro" id="IPR016047">
    <property type="entry name" value="M23ase_b-sheet_dom"/>
</dbReference>
<feature type="domain" description="Peptidoglycan hydrolase PcsB coiled-coil" evidence="6">
    <location>
        <begin position="126"/>
        <end position="192"/>
    </location>
</feature>
<dbReference type="PANTHER" id="PTHR21666:SF289">
    <property type="entry name" value="L-ALA--D-GLU ENDOPEPTIDASE"/>
    <property type="match status" value="1"/>
</dbReference>
<dbReference type="KEGG" id="fsa:C5Q98_01215"/>
<dbReference type="Gene3D" id="6.10.250.3150">
    <property type="match status" value="1"/>
</dbReference>
<dbReference type="GO" id="GO:0004222">
    <property type="term" value="F:metalloendopeptidase activity"/>
    <property type="evidence" value="ECO:0007669"/>
    <property type="project" value="TreeGrafter"/>
</dbReference>
<evidence type="ECO:0000256" key="1">
    <source>
        <dbReference type="ARBA" id="ARBA00022729"/>
    </source>
</evidence>
<keyword evidence="2" id="KW-0175">Coiled coil</keyword>
<feature type="chain" id="PRO_5015738822" evidence="4">
    <location>
        <begin position="34"/>
        <end position="464"/>
    </location>
</feature>
<dbReference type="Gene3D" id="2.70.70.10">
    <property type="entry name" value="Glucose Permease (Domain IIA)"/>
    <property type="match status" value="1"/>
</dbReference>
<feature type="coiled-coil region" evidence="2">
    <location>
        <begin position="40"/>
        <end position="137"/>
    </location>
</feature>
<dbReference type="InterPro" id="IPR057309">
    <property type="entry name" value="PcsB_CC"/>
</dbReference>
<gene>
    <name evidence="7" type="ORF">C5Q98_01215</name>
</gene>
<dbReference type="CDD" id="cd12797">
    <property type="entry name" value="M23_peptidase"/>
    <property type="match status" value="1"/>
</dbReference>
<protein>
    <submittedName>
        <fullName evidence="7">Uncharacterized protein</fullName>
    </submittedName>
</protein>
<proteinExistence type="predicted"/>
<evidence type="ECO:0000256" key="2">
    <source>
        <dbReference type="SAM" id="Coils"/>
    </source>
</evidence>
<evidence type="ECO:0000259" key="5">
    <source>
        <dbReference type="Pfam" id="PF01551"/>
    </source>
</evidence>
<dbReference type="AlphaFoldDB" id="A0A2S0KLQ6"/>
<dbReference type="SUPFAM" id="SSF51261">
    <property type="entry name" value="Duplicated hybrid motif"/>
    <property type="match status" value="1"/>
</dbReference>
<dbReference type="InterPro" id="IPR050570">
    <property type="entry name" value="Cell_wall_metabolism_enzyme"/>
</dbReference>
<dbReference type="PANTHER" id="PTHR21666">
    <property type="entry name" value="PEPTIDASE-RELATED"/>
    <property type="match status" value="1"/>
</dbReference>
<keyword evidence="1 4" id="KW-0732">Signal</keyword>
<evidence type="ECO:0000256" key="3">
    <source>
        <dbReference type="SAM" id="MobiDB-lite"/>
    </source>
</evidence>
<dbReference type="OrthoDB" id="9809488at2"/>
<organism evidence="7 8">
    <name type="scientific">Fastidiosipila sanguinis</name>
    <dbReference type="NCBI Taxonomy" id="236753"/>
    <lineage>
        <taxon>Bacteria</taxon>
        <taxon>Bacillati</taxon>
        <taxon>Bacillota</taxon>
        <taxon>Clostridia</taxon>
        <taxon>Eubacteriales</taxon>
        <taxon>Oscillospiraceae</taxon>
        <taxon>Fastidiosipila</taxon>
    </lineage>
</organism>
<dbReference type="Proteomes" id="UP000237947">
    <property type="component" value="Chromosome"/>
</dbReference>
<keyword evidence="8" id="KW-1185">Reference proteome</keyword>
<dbReference type="InterPro" id="IPR011055">
    <property type="entry name" value="Dup_hybrid_motif"/>
</dbReference>
<feature type="signal peptide" evidence="4">
    <location>
        <begin position="1"/>
        <end position="33"/>
    </location>
</feature>